<evidence type="ECO:0000313" key="2">
    <source>
        <dbReference type="Proteomes" id="UP000194933"/>
    </source>
</evidence>
<comment type="caution">
    <text evidence="1">The sequence shown here is derived from an EMBL/GenBank/DDBJ whole genome shotgun (WGS) entry which is preliminary data.</text>
</comment>
<gene>
    <name evidence="1" type="ORF">A5844_000399</name>
</gene>
<dbReference type="STRING" id="1987383.A5844_000399"/>
<accession>A0A2C9XPQ8</accession>
<name>A0A2C9XPQ8_9ENTE</name>
<organism evidence="1 2">
    <name type="scientific">Candidatus Enterococcus wittei</name>
    <dbReference type="NCBI Taxonomy" id="1987383"/>
    <lineage>
        <taxon>Bacteria</taxon>
        <taxon>Bacillati</taxon>
        <taxon>Bacillota</taxon>
        <taxon>Bacilli</taxon>
        <taxon>Lactobacillales</taxon>
        <taxon>Enterococcaceae</taxon>
        <taxon>Enterococcus</taxon>
    </lineage>
</organism>
<keyword evidence="2" id="KW-1185">Reference proteome</keyword>
<sequence length="81" mass="9747">MKPIERLNNLSTEVTRTFHPDFVFLVYTDKIQHFPARNWSREQILEEIKKRLDHSLMTTNWHGHEVIYSPDLEVFALIPKK</sequence>
<protein>
    <submittedName>
        <fullName evidence="1">Uncharacterized protein</fullName>
    </submittedName>
</protein>
<evidence type="ECO:0000313" key="1">
    <source>
        <dbReference type="EMBL" id="OTP12183.1"/>
    </source>
</evidence>
<dbReference type="EMBL" id="NGMO01000001">
    <property type="protein sequence ID" value="OTP12183.1"/>
    <property type="molecule type" value="Genomic_DNA"/>
</dbReference>
<dbReference type="Proteomes" id="UP000194933">
    <property type="component" value="Unassembled WGS sequence"/>
</dbReference>
<dbReference type="RefSeq" id="WP_086283466.1">
    <property type="nucleotide sequence ID" value="NZ_NGMO01000001.1"/>
</dbReference>
<dbReference type="AlphaFoldDB" id="A0A2C9XPQ8"/>
<reference evidence="1 2" key="1">
    <citation type="submission" date="2017-05" db="EMBL/GenBank/DDBJ databases">
        <title>The Genome Sequence of Enterococcus sp. 10A9_DIV0425.</title>
        <authorList>
            <consortium name="The Broad Institute Genomics Platform"/>
            <consortium name="The Broad Institute Genomic Center for Infectious Diseases"/>
            <person name="Earl A."/>
            <person name="Manson A."/>
            <person name="Schwartman J."/>
            <person name="Gilmore M."/>
            <person name="Abouelleil A."/>
            <person name="Cao P."/>
            <person name="Chapman S."/>
            <person name="Cusick C."/>
            <person name="Shea T."/>
            <person name="Young S."/>
            <person name="Neafsey D."/>
            <person name="Nusbaum C."/>
            <person name="Birren B."/>
        </authorList>
    </citation>
    <scope>NUCLEOTIDE SEQUENCE [LARGE SCALE GENOMIC DNA]</scope>
    <source>
        <strain evidence="1 2">10A9_DIV0425</strain>
    </source>
</reference>
<proteinExistence type="predicted"/>